<dbReference type="eggNOG" id="ENOG502QQMT">
    <property type="taxonomic scope" value="Eukaryota"/>
</dbReference>
<dbReference type="HOGENOM" id="CLU_012243_3_3_1"/>
<dbReference type="SUPFAM" id="SSF51126">
    <property type="entry name" value="Pectin lyase-like"/>
    <property type="match status" value="1"/>
</dbReference>
<dbReference type="InterPro" id="IPR011050">
    <property type="entry name" value="Pectin_lyase_fold/virulence"/>
</dbReference>
<evidence type="ECO:0000256" key="11">
    <source>
        <dbReference type="PROSITE-ProRule" id="PRU10040"/>
    </source>
</evidence>
<evidence type="ECO:0000256" key="1">
    <source>
        <dbReference type="ARBA" id="ARBA00004196"/>
    </source>
</evidence>
<evidence type="ECO:0000313" key="15">
    <source>
        <dbReference type="Proteomes" id="UP000001514"/>
    </source>
</evidence>
<evidence type="ECO:0000256" key="3">
    <source>
        <dbReference type="ARBA" id="ARBA00005184"/>
    </source>
</evidence>
<evidence type="ECO:0000256" key="7">
    <source>
        <dbReference type="ARBA" id="ARBA00022729"/>
    </source>
</evidence>
<comment type="catalytic activity">
    <reaction evidence="10 12">
        <text>[(1-&gt;4)-alpha-D-galacturonosyl methyl ester](n) + n H2O = [(1-&gt;4)-alpha-D-galacturonosyl](n) + n methanol + n H(+)</text>
        <dbReference type="Rhea" id="RHEA:22380"/>
        <dbReference type="Rhea" id="RHEA-COMP:14570"/>
        <dbReference type="Rhea" id="RHEA-COMP:14573"/>
        <dbReference type="ChEBI" id="CHEBI:15377"/>
        <dbReference type="ChEBI" id="CHEBI:15378"/>
        <dbReference type="ChEBI" id="CHEBI:17790"/>
        <dbReference type="ChEBI" id="CHEBI:140522"/>
        <dbReference type="ChEBI" id="CHEBI:140523"/>
        <dbReference type="EC" id="3.1.1.11"/>
    </reaction>
</comment>
<dbReference type="FunFam" id="2.160.20.10:FF:000008">
    <property type="entry name" value="Pectinesterase"/>
    <property type="match status" value="1"/>
</dbReference>
<dbReference type="OrthoDB" id="2019149at2759"/>
<organism evidence="15">
    <name type="scientific">Selaginella moellendorffii</name>
    <name type="common">Spikemoss</name>
    <dbReference type="NCBI Taxonomy" id="88036"/>
    <lineage>
        <taxon>Eukaryota</taxon>
        <taxon>Viridiplantae</taxon>
        <taxon>Streptophyta</taxon>
        <taxon>Embryophyta</taxon>
        <taxon>Tracheophyta</taxon>
        <taxon>Lycopodiopsida</taxon>
        <taxon>Selaginellales</taxon>
        <taxon>Selaginellaceae</taxon>
        <taxon>Selaginella</taxon>
    </lineage>
</organism>
<feature type="domain" description="Pectinesterase catalytic" evidence="13">
    <location>
        <begin position="69"/>
        <end position="363"/>
    </location>
</feature>
<evidence type="ECO:0000256" key="5">
    <source>
        <dbReference type="ARBA" id="ARBA00013229"/>
    </source>
</evidence>
<evidence type="ECO:0000256" key="12">
    <source>
        <dbReference type="RuleBase" id="RU000589"/>
    </source>
</evidence>
<dbReference type="PANTHER" id="PTHR31321:SF112">
    <property type="entry name" value="PECTINESTERASE"/>
    <property type="match status" value="1"/>
</dbReference>
<feature type="chain" id="PRO_5005127257" description="Pectinesterase" evidence="12">
    <location>
        <begin position="23"/>
        <end position="369"/>
    </location>
</feature>
<dbReference type="Proteomes" id="UP000001514">
    <property type="component" value="Unassembled WGS sequence"/>
</dbReference>
<keyword evidence="9 12" id="KW-0063">Aspartyl esterase</keyword>
<dbReference type="Gene3D" id="2.160.20.10">
    <property type="entry name" value="Single-stranded right-handed beta-helix, Pectin lyase-like"/>
    <property type="match status" value="1"/>
</dbReference>
<evidence type="ECO:0000256" key="6">
    <source>
        <dbReference type="ARBA" id="ARBA00022525"/>
    </source>
</evidence>
<comment type="subcellular location">
    <subcellularLocation>
        <location evidence="1">Cell envelope</location>
    </subcellularLocation>
    <subcellularLocation>
        <location evidence="2">Secreted</location>
    </subcellularLocation>
</comment>
<gene>
    <name evidence="14" type="ORF">SELMODRAFT_83276</name>
</gene>
<dbReference type="Gramene" id="EFJ33968">
    <property type="protein sequence ID" value="EFJ33968"/>
    <property type="gene ID" value="SELMODRAFT_83276"/>
</dbReference>
<dbReference type="EC" id="3.1.1.11" evidence="5 12"/>
<comment type="pathway">
    <text evidence="3 12">Glycan metabolism; pectin degradation; 2-dehydro-3-deoxy-D-gluconate from pectin: step 1/5.</text>
</comment>
<feature type="signal peptide" evidence="12">
    <location>
        <begin position="1"/>
        <end position="22"/>
    </location>
</feature>
<protein>
    <recommendedName>
        <fullName evidence="5 12">Pectinesterase</fullName>
        <ecNumber evidence="5 12">3.1.1.11</ecNumber>
    </recommendedName>
</protein>
<proteinExistence type="inferred from homology"/>
<sequence length="369" mass="40358">MSAKFNVLVVLLLGSFLVPSEAQVLATDSSPALQRMEKDFVSWVNWIGSLKHSMFGKTAGNRIKVARTIVVSKTIGEGDYTTVQAALNSIPDYNGERIVIQINPGYYREKVTVPITKPYITLQGCGAWLTIIDWNDTASSPGPGGQPLGTFESATVGIYASFFIAKNITFKNSAVFFPGAPGKQAVALRISGDTAAFYGCHFLGSQDTLYDHSGRHYFRECYIEGSIDFIFGDGHSYYYKSHLHAAAENCGGIGALAAQKRTNQSERTGFSFVNCRVTGSGTIFLGRAWGDFSRVVYAFTYMDNIVVPEGWDNWGDPNKEHTVFFGQYKCSGPGANHAGRVAWSHELTPGQAQPFLDPSFIDGSQWLPT</sequence>
<dbReference type="AlphaFoldDB" id="D8R1X3"/>
<reference evidence="14 15" key="1">
    <citation type="journal article" date="2011" name="Science">
        <title>The Selaginella genome identifies genetic changes associated with the evolution of vascular plants.</title>
        <authorList>
            <person name="Banks J.A."/>
            <person name="Nishiyama T."/>
            <person name="Hasebe M."/>
            <person name="Bowman J.L."/>
            <person name="Gribskov M."/>
            <person name="dePamphilis C."/>
            <person name="Albert V.A."/>
            <person name="Aono N."/>
            <person name="Aoyama T."/>
            <person name="Ambrose B.A."/>
            <person name="Ashton N.W."/>
            <person name="Axtell M.J."/>
            <person name="Barker E."/>
            <person name="Barker M.S."/>
            <person name="Bennetzen J.L."/>
            <person name="Bonawitz N.D."/>
            <person name="Chapple C."/>
            <person name="Cheng C."/>
            <person name="Correa L.G."/>
            <person name="Dacre M."/>
            <person name="DeBarry J."/>
            <person name="Dreyer I."/>
            <person name="Elias M."/>
            <person name="Engstrom E.M."/>
            <person name="Estelle M."/>
            <person name="Feng L."/>
            <person name="Finet C."/>
            <person name="Floyd S.K."/>
            <person name="Frommer W.B."/>
            <person name="Fujita T."/>
            <person name="Gramzow L."/>
            <person name="Gutensohn M."/>
            <person name="Harholt J."/>
            <person name="Hattori M."/>
            <person name="Heyl A."/>
            <person name="Hirai T."/>
            <person name="Hiwatashi Y."/>
            <person name="Ishikawa M."/>
            <person name="Iwata M."/>
            <person name="Karol K.G."/>
            <person name="Koehler B."/>
            <person name="Kolukisaoglu U."/>
            <person name="Kubo M."/>
            <person name="Kurata T."/>
            <person name="Lalonde S."/>
            <person name="Li K."/>
            <person name="Li Y."/>
            <person name="Litt A."/>
            <person name="Lyons E."/>
            <person name="Manning G."/>
            <person name="Maruyama T."/>
            <person name="Michael T.P."/>
            <person name="Mikami K."/>
            <person name="Miyazaki S."/>
            <person name="Morinaga S."/>
            <person name="Murata T."/>
            <person name="Mueller-Roeber B."/>
            <person name="Nelson D.R."/>
            <person name="Obara M."/>
            <person name="Oguri Y."/>
            <person name="Olmstead R.G."/>
            <person name="Onodera N."/>
            <person name="Petersen B.L."/>
            <person name="Pils B."/>
            <person name="Prigge M."/>
            <person name="Rensing S.A."/>
            <person name="Riano-Pachon D.M."/>
            <person name="Roberts A.W."/>
            <person name="Sato Y."/>
            <person name="Scheller H.V."/>
            <person name="Schulz B."/>
            <person name="Schulz C."/>
            <person name="Shakirov E.V."/>
            <person name="Shibagaki N."/>
            <person name="Shinohara N."/>
            <person name="Shippen D.E."/>
            <person name="Soerensen I."/>
            <person name="Sotooka R."/>
            <person name="Sugimoto N."/>
            <person name="Sugita M."/>
            <person name="Sumikawa N."/>
            <person name="Tanurdzic M."/>
            <person name="Theissen G."/>
            <person name="Ulvskov P."/>
            <person name="Wakazuki S."/>
            <person name="Weng J.K."/>
            <person name="Willats W.W."/>
            <person name="Wipf D."/>
            <person name="Wolf P.G."/>
            <person name="Yang L."/>
            <person name="Zimmer A.D."/>
            <person name="Zhu Q."/>
            <person name="Mitros T."/>
            <person name="Hellsten U."/>
            <person name="Loque D."/>
            <person name="Otillar R."/>
            <person name="Salamov A."/>
            <person name="Schmutz J."/>
            <person name="Shapiro H."/>
            <person name="Lindquist E."/>
            <person name="Lucas S."/>
            <person name="Rokhsar D."/>
            <person name="Grigoriev I.V."/>
        </authorList>
    </citation>
    <scope>NUCLEOTIDE SEQUENCE [LARGE SCALE GENOMIC DNA]</scope>
</reference>
<comment type="similarity">
    <text evidence="4">Belongs to the pectinesterase family.</text>
</comment>
<dbReference type="PANTHER" id="PTHR31321">
    <property type="entry name" value="ACYL-COA THIOESTER HYDROLASE YBHC-RELATED"/>
    <property type="match status" value="1"/>
</dbReference>
<dbReference type="InterPro" id="IPR000070">
    <property type="entry name" value="Pectinesterase_cat"/>
</dbReference>
<keyword evidence="8 12" id="KW-0378">Hydrolase</keyword>
<dbReference type="FunCoup" id="D8R1X3">
    <property type="interactions" value="55"/>
</dbReference>
<evidence type="ECO:0000259" key="13">
    <source>
        <dbReference type="Pfam" id="PF01095"/>
    </source>
</evidence>
<dbReference type="KEGG" id="smo:SELMODRAFT_83276"/>
<feature type="active site" evidence="11">
    <location>
        <position position="228"/>
    </location>
</feature>
<evidence type="ECO:0000256" key="10">
    <source>
        <dbReference type="ARBA" id="ARBA00047928"/>
    </source>
</evidence>
<name>D8R1X3_SELML</name>
<keyword evidence="7 12" id="KW-0732">Signal</keyword>
<dbReference type="OMA" id="SAGWEQW"/>
<evidence type="ECO:0000313" key="14">
    <source>
        <dbReference type="EMBL" id="EFJ33968.1"/>
    </source>
</evidence>
<evidence type="ECO:0000256" key="8">
    <source>
        <dbReference type="ARBA" id="ARBA00022801"/>
    </source>
</evidence>
<evidence type="ECO:0000256" key="2">
    <source>
        <dbReference type="ARBA" id="ARBA00004613"/>
    </source>
</evidence>
<dbReference type="UniPathway" id="UPA00545">
    <property type="reaction ID" value="UER00823"/>
</dbReference>
<dbReference type="Pfam" id="PF01095">
    <property type="entry name" value="Pectinesterase"/>
    <property type="match status" value="1"/>
</dbReference>
<evidence type="ECO:0000256" key="4">
    <source>
        <dbReference type="ARBA" id="ARBA00008891"/>
    </source>
</evidence>
<dbReference type="GO" id="GO:0045490">
    <property type="term" value="P:pectin catabolic process"/>
    <property type="evidence" value="ECO:0000318"/>
    <property type="project" value="GO_Central"/>
</dbReference>
<dbReference type="STRING" id="88036.D8R1X3"/>
<dbReference type="PROSITE" id="PS00503">
    <property type="entry name" value="PECTINESTERASE_2"/>
    <property type="match status" value="1"/>
</dbReference>
<dbReference type="GO" id="GO:0005576">
    <property type="term" value="C:extracellular region"/>
    <property type="evidence" value="ECO:0007669"/>
    <property type="project" value="UniProtKB-SubCell"/>
</dbReference>
<dbReference type="InterPro" id="IPR012334">
    <property type="entry name" value="Pectin_lyas_fold"/>
</dbReference>
<dbReference type="GO" id="GO:0042545">
    <property type="term" value="P:cell wall modification"/>
    <property type="evidence" value="ECO:0007669"/>
    <property type="project" value="UniProtKB-UniRule"/>
</dbReference>
<dbReference type="GO" id="GO:0030599">
    <property type="term" value="F:pectinesterase activity"/>
    <property type="evidence" value="ECO:0000318"/>
    <property type="project" value="GO_Central"/>
</dbReference>
<evidence type="ECO:0000256" key="9">
    <source>
        <dbReference type="ARBA" id="ARBA00023085"/>
    </source>
</evidence>
<dbReference type="InParanoid" id="D8R1X3"/>
<accession>D8R1X3</accession>
<keyword evidence="6" id="KW-0964">Secreted</keyword>
<keyword evidence="15" id="KW-1185">Reference proteome</keyword>
<dbReference type="InterPro" id="IPR033131">
    <property type="entry name" value="Pectinesterase_Asp_AS"/>
</dbReference>
<dbReference type="EMBL" id="GL377570">
    <property type="protein sequence ID" value="EFJ33968.1"/>
    <property type="molecule type" value="Genomic_DNA"/>
</dbReference>